<dbReference type="Pfam" id="PF00106">
    <property type="entry name" value="adh_short"/>
    <property type="match status" value="1"/>
</dbReference>
<dbReference type="InterPro" id="IPR036291">
    <property type="entry name" value="NAD(P)-bd_dom_sf"/>
</dbReference>
<dbReference type="PANTHER" id="PTHR43669:SF3">
    <property type="entry name" value="ALCOHOL DEHYDROGENASE, PUTATIVE (AFU_ORTHOLOGUE AFUA_3G03445)-RELATED"/>
    <property type="match status" value="1"/>
</dbReference>
<feature type="non-terminal residue" evidence="3">
    <location>
        <position position="115"/>
    </location>
</feature>
<keyword evidence="2" id="KW-0560">Oxidoreductase</keyword>
<dbReference type="PANTHER" id="PTHR43669">
    <property type="entry name" value="5-KETO-D-GLUCONATE 5-REDUCTASE"/>
    <property type="match status" value="1"/>
</dbReference>
<evidence type="ECO:0000256" key="1">
    <source>
        <dbReference type="ARBA" id="ARBA00006484"/>
    </source>
</evidence>
<dbReference type="EMBL" id="UINC01018776">
    <property type="protein sequence ID" value="SVA79134.1"/>
    <property type="molecule type" value="Genomic_DNA"/>
</dbReference>
<dbReference type="GO" id="GO:0016491">
    <property type="term" value="F:oxidoreductase activity"/>
    <property type="evidence" value="ECO:0007669"/>
    <property type="project" value="UniProtKB-KW"/>
</dbReference>
<comment type="similarity">
    <text evidence="1">Belongs to the short-chain dehydrogenases/reductases (SDR) family.</text>
</comment>
<dbReference type="Gene3D" id="3.40.50.720">
    <property type="entry name" value="NAD(P)-binding Rossmann-like Domain"/>
    <property type="match status" value="1"/>
</dbReference>
<organism evidence="3">
    <name type="scientific">marine metagenome</name>
    <dbReference type="NCBI Taxonomy" id="408172"/>
    <lineage>
        <taxon>unclassified sequences</taxon>
        <taxon>metagenomes</taxon>
        <taxon>ecological metagenomes</taxon>
    </lineage>
</organism>
<evidence type="ECO:0000256" key="2">
    <source>
        <dbReference type="ARBA" id="ARBA00023002"/>
    </source>
</evidence>
<dbReference type="SUPFAM" id="SSF51735">
    <property type="entry name" value="NAD(P)-binding Rossmann-fold domains"/>
    <property type="match status" value="1"/>
</dbReference>
<evidence type="ECO:0008006" key="4">
    <source>
        <dbReference type="Google" id="ProtNLM"/>
    </source>
</evidence>
<sequence>VENNFTNKIALITGGASGIGLATAKKLSHYGAKVIIADQNNNNKDSVLKSLNGDDNLFLQIDVSNYESVNKMMNEIINKYNCVDILIHSAGIGVEKLFLETTPEEWNKIINIDLT</sequence>
<dbReference type="InterPro" id="IPR002347">
    <property type="entry name" value="SDR_fam"/>
</dbReference>
<dbReference type="PRINTS" id="PR00081">
    <property type="entry name" value="GDHRDH"/>
</dbReference>
<reference evidence="3" key="1">
    <citation type="submission" date="2018-05" db="EMBL/GenBank/DDBJ databases">
        <authorList>
            <person name="Lanie J.A."/>
            <person name="Ng W.-L."/>
            <person name="Kazmierczak K.M."/>
            <person name="Andrzejewski T.M."/>
            <person name="Davidsen T.M."/>
            <person name="Wayne K.J."/>
            <person name="Tettelin H."/>
            <person name="Glass J.I."/>
            <person name="Rusch D."/>
            <person name="Podicherti R."/>
            <person name="Tsui H.-C.T."/>
            <person name="Winkler M.E."/>
        </authorList>
    </citation>
    <scope>NUCLEOTIDE SEQUENCE</scope>
</reference>
<gene>
    <name evidence="3" type="ORF">METZ01_LOCUS131988</name>
</gene>
<evidence type="ECO:0000313" key="3">
    <source>
        <dbReference type="EMBL" id="SVA79134.1"/>
    </source>
</evidence>
<proteinExistence type="inferred from homology"/>
<dbReference type="AlphaFoldDB" id="A0A381YQB4"/>
<protein>
    <recommendedName>
        <fullName evidence="4">SDR family NAD(P)-dependent oxidoreductase</fullName>
    </recommendedName>
</protein>
<name>A0A381YQB4_9ZZZZ</name>
<accession>A0A381YQB4</accession>
<feature type="non-terminal residue" evidence="3">
    <location>
        <position position="1"/>
    </location>
</feature>